<organism evidence="1">
    <name type="scientific">Arundo donax</name>
    <name type="common">Giant reed</name>
    <name type="synonym">Donax arundinaceus</name>
    <dbReference type="NCBI Taxonomy" id="35708"/>
    <lineage>
        <taxon>Eukaryota</taxon>
        <taxon>Viridiplantae</taxon>
        <taxon>Streptophyta</taxon>
        <taxon>Embryophyta</taxon>
        <taxon>Tracheophyta</taxon>
        <taxon>Spermatophyta</taxon>
        <taxon>Magnoliopsida</taxon>
        <taxon>Liliopsida</taxon>
        <taxon>Poales</taxon>
        <taxon>Poaceae</taxon>
        <taxon>PACMAD clade</taxon>
        <taxon>Arundinoideae</taxon>
        <taxon>Arundineae</taxon>
        <taxon>Arundo</taxon>
    </lineage>
</organism>
<accession>A0A0A8Z0S8</accession>
<evidence type="ECO:0000313" key="1">
    <source>
        <dbReference type="EMBL" id="JAD31283.1"/>
    </source>
</evidence>
<dbReference type="EMBL" id="GBRH01266612">
    <property type="protein sequence ID" value="JAD31283.1"/>
    <property type="molecule type" value="Transcribed_RNA"/>
</dbReference>
<proteinExistence type="predicted"/>
<reference evidence="1" key="1">
    <citation type="submission" date="2014-09" db="EMBL/GenBank/DDBJ databases">
        <authorList>
            <person name="Magalhaes I.L.F."/>
            <person name="Oliveira U."/>
            <person name="Santos F.R."/>
            <person name="Vidigal T.H.D.A."/>
            <person name="Brescovit A.D."/>
            <person name="Santos A.J."/>
        </authorList>
    </citation>
    <scope>NUCLEOTIDE SEQUENCE</scope>
    <source>
        <tissue evidence="1">Shoot tissue taken approximately 20 cm above the soil surface</tissue>
    </source>
</reference>
<reference evidence="1" key="2">
    <citation type="journal article" date="2015" name="Data Brief">
        <title>Shoot transcriptome of the giant reed, Arundo donax.</title>
        <authorList>
            <person name="Barrero R.A."/>
            <person name="Guerrero F.D."/>
            <person name="Moolhuijzen P."/>
            <person name="Goolsby J.A."/>
            <person name="Tidwell J."/>
            <person name="Bellgard S.E."/>
            <person name="Bellgard M.I."/>
        </authorList>
    </citation>
    <scope>NUCLEOTIDE SEQUENCE</scope>
    <source>
        <tissue evidence="1">Shoot tissue taken approximately 20 cm above the soil surface</tissue>
    </source>
</reference>
<protein>
    <submittedName>
        <fullName evidence="1">Uncharacterized protein</fullName>
    </submittedName>
</protein>
<sequence>MRKDSQHYCAELCISEICIRKRSVQVTNHILDFLKKGSPSWLPDMISVCCRIIYK</sequence>
<dbReference type="AlphaFoldDB" id="A0A0A8Z0S8"/>
<name>A0A0A8Z0S8_ARUDO</name>